<evidence type="ECO:0000313" key="2">
    <source>
        <dbReference type="EMBL" id="CAH0390428.1"/>
    </source>
</evidence>
<evidence type="ECO:0000256" key="1">
    <source>
        <dbReference type="SAM" id="MobiDB-lite"/>
    </source>
</evidence>
<keyword evidence="3" id="KW-1185">Reference proteome</keyword>
<reference evidence="2" key="1">
    <citation type="submission" date="2021-12" db="EMBL/GenBank/DDBJ databases">
        <authorList>
            <person name="King R."/>
        </authorList>
    </citation>
    <scope>NUCLEOTIDE SEQUENCE</scope>
</reference>
<sequence length="656" mass="74510">MASALECAREEDFVEYFLFPLIENNSSESELNSLHHVIDQISKIVNPLVEPYIWHKDEFKLNLRPSKFRSALPSLEGNTELPAHLYGITHYGDNIEDEWFIVFLLMRLTENMPGLVARVADVDGEFLLIESADYLPRWAVPEKCEGRVFIFQGEIHLVPPENDKTPASVDFHEQIRNHPEWTRASQSVQDCIRKRIHGYPEKMASLFHKAHAFLPVSVAALLEASPSLISSAVLAFCHRDPIDVKVCRIMKKFPPQPSVLRSVKFTKCLYAMISQQNYMPDKRAGWRLSPPTDPAFTSHMLGVKIACGFEILASQVKVTSASKEDLETDKGWHTYKQSLIKNGYFKELLEGSKEYSLLEHTAQDHYLEMENRSQPVTGKRILDLLGTLHIDEEKMRKEEKNLPPPDDDSWMNISPEELDSILAARFGFKDKVVNVTDDPQQITSKLMAFFNRQSDLDGVEEEEEPKKNEVECSSGVEAPKRPPRKNKASSQSAMNSAKSLKSDLETDMFQSQIQFDQEAFACELKNVLDLVVPEDDWDLESDSSGMSSYEDEMDLIEKSAIKPSMSVSELKQYMDQMDKELASTTIGQSFDKVAEKEHMEDDSFSDIENFKPVNVDMNALKNLMKSYEEQIGEPGPTSTLLGSMGVKLENSRTSKQ</sequence>
<organism evidence="2 3">
    <name type="scientific">Bemisia tabaci</name>
    <name type="common">Sweetpotato whitefly</name>
    <name type="synonym">Aleurodes tabaci</name>
    <dbReference type="NCBI Taxonomy" id="7038"/>
    <lineage>
        <taxon>Eukaryota</taxon>
        <taxon>Metazoa</taxon>
        <taxon>Ecdysozoa</taxon>
        <taxon>Arthropoda</taxon>
        <taxon>Hexapoda</taxon>
        <taxon>Insecta</taxon>
        <taxon>Pterygota</taxon>
        <taxon>Neoptera</taxon>
        <taxon>Paraneoptera</taxon>
        <taxon>Hemiptera</taxon>
        <taxon>Sternorrhyncha</taxon>
        <taxon>Aleyrodoidea</taxon>
        <taxon>Aleyrodidae</taxon>
        <taxon>Aleyrodinae</taxon>
        <taxon>Bemisia</taxon>
    </lineage>
</organism>
<dbReference type="InterPro" id="IPR010770">
    <property type="entry name" value="Ecd"/>
</dbReference>
<dbReference type="Proteomes" id="UP001152759">
    <property type="component" value="Chromosome 5"/>
</dbReference>
<dbReference type="EMBL" id="OU963866">
    <property type="protein sequence ID" value="CAH0390428.1"/>
    <property type="molecule type" value="Genomic_DNA"/>
</dbReference>
<accession>A0A9P0AG27</accession>
<feature type="region of interest" description="Disordered" evidence="1">
    <location>
        <begin position="457"/>
        <end position="499"/>
    </location>
</feature>
<dbReference type="PANTHER" id="PTHR13060:SF0">
    <property type="entry name" value="PROTEIN ECDYSONELESS HOMOLOG"/>
    <property type="match status" value="1"/>
</dbReference>
<dbReference type="GO" id="GO:0005634">
    <property type="term" value="C:nucleus"/>
    <property type="evidence" value="ECO:0007669"/>
    <property type="project" value="TreeGrafter"/>
</dbReference>
<dbReference type="Pfam" id="PF07093">
    <property type="entry name" value="SGT1"/>
    <property type="match status" value="1"/>
</dbReference>
<proteinExistence type="predicted"/>
<name>A0A9P0AG27_BEMTA</name>
<protein>
    <recommendedName>
        <fullName evidence="4">Ecdysoneless</fullName>
    </recommendedName>
</protein>
<dbReference type="KEGG" id="btab:109037346"/>
<dbReference type="PANTHER" id="PTHR13060">
    <property type="entry name" value="SGT1 PROTEIN HSGT1 SUPPRESSOR OF GCR2"/>
    <property type="match status" value="1"/>
</dbReference>
<gene>
    <name evidence="2" type="ORF">BEMITA_LOCUS9149</name>
</gene>
<evidence type="ECO:0000313" key="3">
    <source>
        <dbReference type="Proteomes" id="UP001152759"/>
    </source>
</evidence>
<evidence type="ECO:0008006" key="4">
    <source>
        <dbReference type="Google" id="ProtNLM"/>
    </source>
</evidence>
<dbReference type="AlphaFoldDB" id="A0A9P0AG27"/>
<feature type="compositionally biased region" description="Polar residues" evidence="1">
    <location>
        <begin position="488"/>
        <end position="499"/>
    </location>
</feature>
<feature type="region of interest" description="Disordered" evidence="1">
    <location>
        <begin position="630"/>
        <end position="656"/>
    </location>
</feature>